<sequence>MFIFKNLYNLVETITDYALKELYDEQALKKKLMDLALLYEMGGVNEAEFEVLEQKLLKQLRAAREYNRVQAGEAEENEDNDENEGDEENEQNEES</sequence>
<keyword evidence="3" id="KW-1185">Reference proteome</keyword>
<proteinExistence type="predicted"/>
<dbReference type="Proteomes" id="UP000253034">
    <property type="component" value="Unassembled WGS sequence"/>
</dbReference>
<reference evidence="2 3" key="1">
    <citation type="submission" date="2018-07" db="EMBL/GenBank/DDBJ databases">
        <title>Genomic Encyclopedia of Type Strains, Phase IV (KMG-IV): sequencing the most valuable type-strain genomes for metagenomic binning, comparative biology and taxonomic classification.</title>
        <authorList>
            <person name="Goeker M."/>
        </authorList>
    </citation>
    <scope>NUCLEOTIDE SEQUENCE [LARGE SCALE GENOMIC DNA]</scope>
    <source>
        <strain evidence="2 3">DSM 27016</strain>
    </source>
</reference>
<organism evidence="2 3">
    <name type="scientific">Anaerobacterium chartisolvens</name>
    <dbReference type="NCBI Taxonomy" id="1297424"/>
    <lineage>
        <taxon>Bacteria</taxon>
        <taxon>Bacillati</taxon>
        <taxon>Bacillota</taxon>
        <taxon>Clostridia</taxon>
        <taxon>Eubacteriales</taxon>
        <taxon>Oscillospiraceae</taxon>
        <taxon>Anaerobacterium</taxon>
    </lineage>
</organism>
<comment type="caution">
    <text evidence="2">The sequence shown here is derived from an EMBL/GenBank/DDBJ whole genome shotgun (WGS) entry which is preliminary data.</text>
</comment>
<evidence type="ECO:0000313" key="2">
    <source>
        <dbReference type="EMBL" id="RCX12522.1"/>
    </source>
</evidence>
<gene>
    <name evidence="2" type="ORF">DFR58_12126</name>
</gene>
<dbReference type="RefSeq" id="WP_114298890.1">
    <property type="nucleotide sequence ID" value="NZ_QPJT01000021.1"/>
</dbReference>
<evidence type="ECO:0000313" key="3">
    <source>
        <dbReference type="Proteomes" id="UP000253034"/>
    </source>
</evidence>
<protein>
    <submittedName>
        <fullName evidence="2">Gas vesicle protein GvpG</fullName>
    </submittedName>
</protein>
<dbReference type="EMBL" id="QPJT01000021">
    <property type="protein sequence ID" value="RCX12522.1"/>
    <property type="molecule type" value="Genomic_DNA"/>
</dbReference>
<name>A0A369AT26_9FIRM</name>
<dbReference type="InterPro" id="IPR007804">
    <property type="entry name" value="GvpG"/>
</dbReference>
<evidence type="ECO:0000256" key="1">
    <source>
        <dbReference type="SAM" id="MobiDB-lite"/>
    </source>
</evidence>
<feature type="compositionally biased region" description="Acidic residues" evidence="1">
    <location>
        <begin position="73"/>
        <end position="95"/>
    </location>
</feature>
<dbReference type="AlphaFoldDB" id="A0A369AT26"/>
<dbReference type="Pfam" id="PF05120">
    <property type="entry name" value="GvpG"/>
    <property type="match status" value="1"/>
</dbReference>
<feature type="region of interest" description="Disordered" evidence="1">
    <location>
        <begin position="68"/>
        <end position="95"/>
    </location>
</feature>
<accession>A0A369AT26</accession>